<evidence type="ECO:0000256" key="1">
    <source>
        <dbReference type="SAM" id="MobiDB-lite"/>
    </source>
</evidence>
<accession>A0A915EQW3</accession>
<feature type="compositionally biased region" description="Basic and acidic residues" evidence="1">
    <location>
        <begin position="89"/>
        <end position="98"/>
    </location>
</feature>
<evidence type="ECO:0000313" key="2">
    <source>
        <dbReference type="Proteomes" id="UP000887574"/>
    </source>
</evidence>
<feature type="compositionally biased region" description="Acidic residues" evidence="1">
    <location>
        <begin position="99"/>
        <end position="109"/>
    </location>
</feature>
<name>A0A915EQW3_9BILA</name>
<dbReference type="WBParaSite" id="jg8394">
    <property type="protein sequence ID" value="jg8394"/>
    <property type="gene ID" value="jg8394"/>
</dbReference>
<dbReference type="Proteomes" id="UP000887574">
    <property type="component" value="Unplaced"/>
</dbReference>
<reference evidence="3" key="1">
    <citation type="submission" date="2022-11" db="UniProtKB">
        <authorList>
            <consortium name="WormBaseParasite"/>
        </authorList>
    </citation>
    <scope>IDENTIFICATION</scope>
</reference>
<feature type="compositionally biased region" description="Polar residues" evidence="1">
    <location>
        <begin position="223"/>
        <end position="239"/>
    </location>
</feature>
<protein>
    <submittedName>
        <fullName evidence="3">Uncharacterized protein</fullName>
    </submittedName>
</protein>
<feature type="region of interest" description="Disordered" evidence="1">
    <location>
        <begin position="89"/>
        <end position="111"/>
    </location>
</feature>
<dbReference type="AlphaFoldDB" id="A0A915EQW3"/>
<sequence length="239" mass="27250">MYSRASARKFKKWEFDGFLIYKFDEYFNGDDSCLSLVKKLDSGKQAVGFENRSLDLADKEQEFEPGYQCCMGGYDIEIQELLKKTIKENKHARQRPEEQNDSEYDENSGEEDHVVEDVDVGAGKSDLAEFFQEAPSSRRGNSAETGFTLDPSFAQEQLEDDNELNIKKRKLQDSIQHVIGKQLPVDLTENLRNGYEDTKKQDDTGEKDEHVDCDQINDDEAAKNSNENSADFIPASQNC</sequence>
<organism evidence="2 3">
    <name type="scientific">Ditylenchus dipsaci</name>
    <dbReference type="NCBI Taxonomy" id="166011"/>
    <lineage>
        <taxon>Eukaryota</taxon>
        <taxon>Metazoa</taxon>
        <taxon>Ecdysozoa</taxon>
        <taxon>Nematoda</taxon>
        <taxon>Chromadorea</taxon>
        <taxon>Rhabditida</taxon>
        <taxon>Tylenchina</taxon>
        <taxon>Tylenchomorpha</taxon>
        <taxon>Sphaerularioidea</taxon>
        <taxon>Anguinidae</taxon>
        <taxon>Anguininae</taxon>
        <taxon>Ditylenchus</taxon>
    </lineage>
</organism>
<keyword evidence="2" id="KW-1185">Reference proteome</keyword>
<feature type="region of interest" description="Disordered" evidence="1">
    <location>
        <begin position="190"/>
        <end position="239"/>
    </location>
</feature>
<evidence type="ECO:0000313" key="3">
    <source>
        <dbReference type="WBParaSite" id="jg8394"/>
    </source>
</evidence>
<proteinExistence type="predicted"/>
<feature type="compositionally biased region" description="Basic and acidic residues" evidence="1">
    <location>
        <begin position="194"/>
        <end position="213"/>
    </location>
</feature>